<dbReference type="Proteomes" id="UP001456524">
    <property type="component" value="Unassembled WGS sequence"/>
</dbReference>
<comment type="caution">
    <text evidence="1">The sequence shown here is derived from an EMBL/GenBank/DDBJ whole genome shotgun (WGS) entry which is preliminary data.</text>
</comment>
<dbReference type="PANTHER" id="PTHR47843">
    <property type="entry name" value="BTB DOMAIN-CONTAINING PROTEIN-RELATED"/>
    <property type="match status" value="1"/>
</dbReference>
<gene>
    <name evidence="1" type="ORF">IWX90DRAFT_480922</name>
</gene>
<evidence type="ECO:0000313" key="2">
    <source>
        <dbReference type="Proteomes" id="UP001456524"/>
    </source>
</evidence>
<name>A0ABR1XIL1_9PEZI</name>
<keyword evidence="2" id="KW-1185">Reference proteome</keyword>
<dbReference type="SUPFAM" id="SSF54695">
    <property type="entry name" value="POZ domain"/>
    <property type="match status" value="1"/>
</dbReference>
<proteinExistence type="predicted"/>
<dbReference type="InterPro" id="IPR011333">
    <property type="entry name" value="SKP1/BTB/POZ_sf"/>
</dbReference>
<dbReference type="PANTHER" id="PTHR47843:SF5">
    <property type="entry name" value="BTB_POZ DOMAIN PROTEIN"/>
    <property type="match status" value="1"/>
</dbReference>
<protein>
    <recommendedName>
        <fullName evidence="3">BTB domain-containing protein</fullName>
    </recommendedName>
</protein>
<reference evidence="1 2" key="1">
    <citation type="journal article" date="2022" name="G3 (Bethesda)">
        <title>Enemy or ally: a genomic approach to elucidate the lifestyle of Phyllosticta citrichinaensis.</title>
        <authorList>
            <person name="Buijs V.A."/>
            <person name="Groenewald J.Z."/>
            <person name="Haridas S."/>
            <person name="LaButti K.M."/>
            <person name="Lipzen A."/>
            <person name="Martin F.M."/>
            <person name="Barry K."/>
            <person name="Grigoriev I.V."/>
            <person name="Crous P.W."/>
            <person name="Seidl M.F."/>
        </authorList>
    </citation>
    <scope>NUCLEOTIDE SEQUENCE [LARGE SCALE GENOMIC DNA]</scope>
    <source>
        <strain evidence="1 2">CBS 129764</strain>
    </source>
</reference>
<dbReference type="Gene3D" id="3.30.710.10">
    <property type="entry name" value="Potassium Channel Kv1.1, Chain A"/>
    <property type="match status" value="1"/>
</dbReference>
<evidence type="ECO:0000313" key="1">
    <source>
        <dbReference type="EMBL" id="KAK8155954.1"/>
    </source>
</evidence>
<evidence type="ECO:0008006" key="3">
    <source>
        <dbReference type="Google" id="ProtNLM"/>
    </source>
</evidence>
<organism evidence="1 2">
    <name type="scientific">Phyllosticta citrichinensis</name>
    <dbReference type="NCBI Taxonomy" id="1130410"/>
    <lineage>
        <taxon>Eukaryota</taxon>
        <taxon>Fungi</taxon>
        <taxon>Dikarya</taxon>
        <taxon>Ascomycota</taxon>
        <taxon>Pezizomycotina</taxon>
        <taxon>Dothideomycetes</taxon>
        <taxon>Dothideomycetes incertae sedis</taxon>
        <taxon>Botryosphaeriales</taxon>
        <taxon>Phyllostictaceae</taxon>
        <taxon>Phyllosticta</taxon>
    </lineage>
</organism>
<accession>A0ABR1XIL1</accession>
<dbReference type="EMBL" id="JBBWUH010000010">
    <property type="protein sequence ID" value="KAK8155954.1"/>
    <property type="molecule type" value="Genomic_DNA"/>
</dbReference>
<sequence>MSGQYSDLIIRDKKGHDWQVHKLVVCARCQFFANAVKGDFKEISETNHVTGPKKQRRTSWSYQTTTPLRLKPLLPTSTFKDYLWSPGECPPEAVVLHHIEAYIIAEVYEIPGLKDLAYQRIVGRFVVVGGCPRSMILLAARRVDASLPESDRRRKDFLAFLSTMHLPGLMSSPLFQSGIPEFSAFSIDIAKALLENPEQIECKFSSMRLEYRKVLSVPQRQEMTFLRGESVQRVDLKVCPSSTTDPRDMGIYSSALQCSTKSACVGSTGTSQIF</sequence>